<protein>
    <submittedName>
        <fullName evidence="2">Uncharacterized protein</fullName>
    </submittedName>
</protein>
<evidence type="ECO:0000256" key="1">
    <source>
        <dbReference type="SAM" id="MobiDB-lite"/>
    </source>
</evidence>
<keyword evidence="3" id="KW-1185">Reference proteome</keyword>
<gene>
    <name evidence="2" type="ORF">HPB48_010408</name>
</gene>
<accession>A0A9J6GXA2</accession>
<evidence type="ECO:0000313" key="3">
    <source>
        <dbReference type="Proteomes" id="UP000821853"/>
    </source>
</evidence>
<feature type="region of interest" description="Disordered" evidence="1">
    <location>
        <begin position="1"/>
        <end position="25"/>
    </location>
</feature>
<dbReference type="OrthoDB" id="7700519at2759"/>
<organism evidence="2 3">
    <name type="scientific">Haemaphysalis longicornis</name>
    <name type="common">Bush tick</name>
    <dbReference type="NCBI Taxonomy" id="44386"/>
    <lineage>
        <taxon>Eukaryota</taxon>
        <taxon>Metazoa</taxon>
        <taxon>Ecdysozoa</taxon>
        <taxon>Arthropoda</taxon>
        <taxon>Chelicerata</taxon>
        <taxon>Arachnida</taxon>
        <taxon>Acari</taxon>
        <taxon>Parasitiformes</taxon>
        <taxon>Ixodida</taxon>
        <taxon>Ixodoidea</taxon>
        <taxon>Ixodidae</taxon>
        <taxon>Haemaphysalinae</taxon>
        <taxon>Haemaphysalis</taxon>
    </lineage>
</organism>
<feature type="compositionally biased region" description="Basic and acidic residues" evidence="1">
    <location>
        <begin position="1"/>
        <end position="14"/>
    </location>
</feature>
<name>A0A9J6GXA2_HAELO</name>
<dbReference type="AlphaFoldDB" id="A0A9J6GXA2"/>
<dbReference type="VEuPathDB" id="VectorBase:HLOH_057331"/>
<dbReference type="Proteomes" id="UP000821853">
    <property type="component" value="Chromosome 8"/>
</dbReference>
<dbReference type="OMA" id="CEHIRTH"/>
<reference evidence="2 3" key="1">
    <citation type="journal article" date="2020" name="Cell">
        <title>Large-Scale Comparative Analyses of Tick Genomes Elucidate Their Genetic Diversity and Vector Capacities.</title>
        <authorList>
            <consortium name="Tick Genome and Microbiome Consortium (TIGMIC)"/>
            <person name="Jia N."/>
            <person name="Wang J."/>
            <person name="Shi W."/>
            <person name="Du L."/>
            <person name="Sun Y."/>
            <person name="Zhan W."/>
            <person name="Jiang J.F."/>
            <person name="Wang Q."/>
            <person name="Zhang B."/>
            <person name="Ji P."/>
            <person name="Bell-Sakyi L."/>
            <person name="Cui X.M."/>
            <person name="Yuan T.T."/>
            <person name="Jiang B.G."/>
            <person name="Yang W.F."/>
            <person name="Lam T.T."/>
            <person name="Chang Q.C."/>
            <person name="Ding S.J."/>
            <person name="Wang X.J."/>
            <person name="Zhu J.G."/>
            <person name="Ruan X.D."/>
            <person name="Zhao L."/>
            <person name="Wei J.T."/>
            <person name="Ye R.Z."/>
            <person name="Que T.C."/>
            <person name="Du C.H."/>
            <person name="Zhou Y.H."/>
            <person name="Cheng J.X."/>
            <person name="Dai P.F."/>
            <person name="Guo W.B."/>
            <person name="Han X.H."/>
            <person name="Huang E.J."/>
            <person name="Li L.F."/>
            <person name="Wei W."/>
            <person name="Gao Y.C."/>
            <person name="Liu J.Z."/>
            <person name="Shao H.Z."/>
            <person name="Wang X."/>
            <person name="Wang C.C."/>
            <person name="Yang T.C."/>
            <person name="Huo Q.B."/>
            <person name="Li W."/>
            <person name="Chen H.Y."/>
            <person name="Chen S.E."/>
            <person name="Zhou L.G."/>
            <person name="Ni X.B."/>
            <person name="Tian J.H."/>
            <person name="Sheng Y."/>
            <person name="Liu T."/>
            <person name="Pan Y.S."/>
            <person name="Xia L.Y."/>
            <person name="Li J."/>
            <person name="Zhao F."/>
            <person name="Cao W.C."/>
        </authorList>
    </citation>
    <scope>NUCLEOTIDE SEQUENCE [LARGE SCALE GENOMIC DNA]</scope>
    <source>
        <strain evidence="2">HaeL-2018</strain>
    </source>
</reference>
<dbReference type="EMBL" id="JABSTR010000010">
    <property type="protein sequence ID" value="KAH9379819.1"/>
    <property type="molecule type" value="Genomic_DNA"/>
</dbReference>
<proteinExistence type="predicted"/>
<sequence length="66" mass="7809">MKQDNAAMSEEKLQESLPLPEKQPQQVQACFEASKRKGTQRMKYSQEWVLKCILMRIKSPKLYEHI</sequence>
<comment type="caution">
    <text evidence="2">The sequence shown here is derived from an EMBL/GenBank/DDBJ whole genome shotgun (WGS) entry which is preliminary data.</text>
</comment>
<evidence type="ECO:0000313" key="2">
    <source>
        <dbReference type="EMBL" id="KAH9379819.1"/>
    </source>
</evidence>